<dbReference type="SUPFAM" id="SSF75304">
    <property type="entry name" value="Amidase signature (AS) enzymes"/>
    <property type="match status" value="1"/>
</dbReference>
<sequence>MKGFSFSVASLRAGFAAGVRAEDVAAEALARADACADPAIWISRVPHEDVLARARELDALPREQRARMPLFGVPIAIKDNIDLTGLPTTAACPEFSYSPKESAAVVQRLVEAGAIPMGKTNLDQFATGLVGTRSPHGAPRSVFNGDYISGGSSSGSAVAVAAGLVGFALGTDTAGSGRVPAAFNNIVGLKPTRGLLSTRGVVPACRSLDCVSIFALTAEDAQTVFEAAAVFDPADVYARARMPGTPPLPNAGFTFAVPRASDLQFFGDDEAARLFGEASERLEELGGRARWIDFSMFSEAAALLYDGPWVAERTAAVGGFIQKHEAAADPTVRGIVLGGGARSAVETFEAMYKLEALKRRMTTLFADIDFLVVPTAPTIYRVDEVMAEPVKLNSRLGTYTNFMNLLDMAGIAVPAGIGAKGLPFGITLAAPAFSEAKLIGLASAFAAAQGLAPGAPGRLVEDEGFIELAVVGAHMSGLPLNHELTSRGGMFVERTRTMPGYRFYALAGGPPFRPGLVRVASGGASIELEVWRLPRAAFGGFIAGVPQPLCIGTLDLASGRKVKGFLCEESGLDGAEEITALGGWRAYMARKLEKAS</sequence>
<accession>A7HUC5</accession>
<evidence type="ECO:0000313" key="3">
    <source>
        <dbReference type="EMBL" id="ABS63508.1"/>
    </source>
</evidence>
<dbReference type="OrthoDB" id="9811471at2"/>
<dbReference type="GO" id="GO:0016787">
    <property type="term" value="F:hydrolase activity"/>
    <property type="evidence" value="ECO:0007669"/>
    <property type="project" value="UniProtKB-KW"/>
</dbReference>
<protein>
    <submittedName>
        <fullName evidence="3">Allophanate hydrolase</fullName>
    </submittedName>
</protein>
<evidence type="ECO:0000259" key="1">
    <source>
        <dbReference type="Pfam" id="PF01425"/>
    </source>
</evidence>
<proteinExistence type="predicted"/>
<keyword evidence="4" id="KW-1185">Reference proteome</keyword>
<dbReference type="KEGG" id="pla:Plav_1893"/>
<keyword evidence="3" id="KW-0378">Hydrolase</keyword>
<dbReference type="Gene3D" id="3.10.490.10">
    <property type="entry name" value="Gamma-glutamyl cyclotransferase-like"/>
    <property type="match status" value="1"/>
</dbReference>
<dbReference type="HOGENOM" id="CLU_009600_0_1_5"/>
<dbReference type="InterPro" id="IPR053844">
    <property type="entry name" value="AH_C"/>
</dbReference>
<reference evidence="3 4" key="1">
    <citation type="journal article" date="2011" name="Stand. Genomic Sci.">
        <title>Complete genome sequence of Parvibaculum lavamentivorans type strain (DS-1(T)).</title>
        <authorList>
            <person name="Schleheck D."/>
            <person name="Weiss M."/>
            <person name="Pitluck S."/>
            <person name="Bruce D."/>
            <person name="Land M.L."/>
            <person name="Han S."/>
            <person name="Saunders E."/>
            <person name="Tapia R."/>
            <person name="Detter C."/>
            <person name="Brettin T."/>
            <person name="Han J."/>
            <person name="Woyke T."/>
            <person name="Goodwin L."/>
            <person name="Pennacchio L."/>
            <person name="Nolan M."/>
            <person name="Cook A.M."/>
            <person name="Kjelleberg S."/>
            <person name="Thomas T."/>
        </authorList>
    </citation>
    <scope>NUCLEOTIDE SEQUENCE [LARGE SCALE GENOMIC DNA]</scope>
    <source>
        <strain evidence="4">DS-1 / DSM 13023 / NCIMB 13966</strain>
    </source>
</reference>
<dbReference type="eggNOG" id="COG0154">
    <property type="taxonomic scope" value="Bacteria"/>
</dbReference>
<dbReference type="STRING" id="402881.Plav_1893"/>
<dbReference type="RefSeq" id="WP_012110804.1">
    <property type="nucleotide sequence ID" value="NC_009719.1"/>
</dbReference>
<dbReference type="NCBIfam" id="NF006043">
    <property type="entry name" value="PRK08186.1"/>
    <property type="match status" value="1"/>
</dbReference>
<feature type="domain" description="Amidase" evidence="1">
    <location>
        <begin position="27"/>
        <end position="438"/>
    </location>
</feature>
<dbReference type="InterPro" id="IPR036928">
    <property type="entry name" value="AS_sf"/>
</dbReference>
<name>A7HUC5_PARL1</name>
<evidence type="ECO:0000259" key="2">
    <source>
        <dbReference type="Pfam" id="PF21986"/>
    </source>
</evidence>
<dbReference type="PANTHER" id="PTHR11895:SF169">
    <property type="entry name" value="GLUTAMYL-TRNA(GLN) AMIDOTRANSFERASE"/>
    <property type="match status" value="1"/>
</dbReference>
<dbReference type="NCBIfam" id="TIGR02713">
    <property type="entry name" value="allophanate_hyd"/>
    <property type="match status" value="1"/>
</dbReference>
<dbReference type="Pfam" id="PF21986">
    <property type="entry name" value="AH_C"/>
    <property type="match status" value="1"/>
</dbReference>
<dbReference type="InterPro" id="IPR000120">
    <property type="entry name" value="Amidase"/>
</dbReference>
<dbReference type="PANTHER" id="PTHR11895">
    <property type="entry name" value="TRANSAMIDASE"/>
    <property type="match status" value="1"/>
</dbReference>
<dbReference type="Gene3D" id="3.90.1300.10">
    <property type="entry name" value="Amidase signature (AS) domain"/>
    <property type="match status" value="1"/>
</dbReference>
<dbReference type="InterPro" id="IPR023631">
    <property type="entry name" value="Amidase_dom"/>
</dbReference>
<dbReference type="Proteomes" id="UP000006377">
    <property type="component" value="Chromosome"/>
</dbReference>
<feature type="domain" description="Allophanate hydrolase C-terminal" evidence="2">
    <location>
        <begin position="466"/>
        <end position="589"/>
    </location>
</feature>
<evidence type="ECO:0000313" key="4">
    <source>
        <dbReference type="Proteomes" id="UP000006377"/>
    </source>
</evidence>
<gene>
    <name evidence="3" type="ordered locus">Plav_1893</name>
</gene>
<dbReference type="Gene3D" id="1.20.58.1700">
    <property type="match status" value="1"/>
</dbReference>
<dbReference type="EMBL" id="CP000774">
    <property type="protein sequence ID" value="ABS63508.1"/>
    <property type="molecule type" value="Genomic_DNA"/>
</dbReference>
<dbReference type="Pfam" id="PF01425">
    <property type="entry name" value="Amidase"/>
    <property type="match status" value="1"/>
</dbReference>
<organism evidence="3 4">
    <name type="scientific">Parvibaculum lavamentivorans (strain DS-1 / DSM 13023 / NCIMB 13966)</name>
    <dbReference type="NCBI Taxonomy" id="402881"/>
    <lineage>
        <taxon>Bacteria</taxon>
        <taxon>Pseudomonadati</taxon>
        <taxon>Pseudomonadota</taxon>
        <taxon>Alphaproteobacteria</taxon>
        <taxon>Hyphomicrobiales</taxon>
        <taxon>Parvibaculaceae</taxon>
        <taxon>Parvibaculum</taxon>
    </lineage>
</organism>
<dbReference type="AlphaFoldDB" id="A7HUC5"/>
<dbReference type="InterPro" id="IPR014085">
    <property type="entry name" value="Allophanate_hydrolase"/>
</dbReference>